<gene>
    <name evidence="1" type="ORF">CAK95_00955</name>
</gene>
<dbReference type="InterPro" id="IPR004220">
    <property type="entry name" value="5-COMe_2-OHmuconate_Isoase"/>
</dbReference>
<dbReference type="InterPro" id="IPR014347">
    <property type="entry name" value="Tautomerase/MIF_sf"/>
</dbReference>
<dbReference type="OrthoDB" id="9814215at2"/>
<dbReference type="KEGG" id="psin:CAK95_00955"/>
<dbReference type="AlphaFoldDB" id="A0A1W6ZKP5"/>
<dbReference type="EMBL" id="CP021112">
    <property type="protein sequence ID" value="ARP97807.1"/>
    <property type="molecule type" value="Genomic_DNA"/>
</dbReference>
<dbReference type="GO" id="GO:0008704">
    <property type="term" value="F:5-carboxymethyl-2-hydroxymuconate delta-isomerase activity"/>
    <property type="evidence" value="ECO:0007669"/>
    <property type="project" value="InterPro"/>
</dbReference>
<protein>
    <submittedName>
        <fullName evidence="1">5-carboxymethyl-2-hydroxymuconate isomerase</fullName>
    </submittedName>
</protein>
<dbReference type="Proteomes" id="UP000194137">
    <property type="component" value="Chromosome"/>
</dbReference>
<keyword evidence="1" id="KW-0413">Isomerase</keyword>
<evidence type="ECO:0000313" key="2">
    <source>
        <dbReference type="Proteomes" id="UP000194137"/>
    </source>
</evidence>
<accession>A0A1W6ZKP5</accession>
<dbReference type="SUPFAM" id="SSF55331">
    <property type="entry name" value="Tautomerase/MIF"/>
    <property type="match status" value="1"/>
</dbReference>
<dbReference type="PANTHER" id="PTHR37950:SF1">
    <property type="entry name" value="4-HYDROXYPHENYLACETATE CATABOLISM PROTEIN"/>
    <property type="match status" value="1"/>
</dbReference>
<dbReference type="Pfam" id="PF02962">
    <property type="entry name" value="CHMI"/>
    <property type="match status" value="1"/>
</dbReference>
<dbReference type="STRING" id="1235591.CAK95_00955"/>
<dbReference type="CDD" id="cd00580">
    <property type="entry name" value="CHMI"/>
    <property type="match status" value="1"/>
</dbReference>
<reference evidence="1 2" key="1">
    <citation type="submission" date="2017-05" db="EMBL/GenBank/DDBJ databases">
        <title>Full genome sequence of Pseudorhodoplanes sinuspersici.</title>
        <authorList>
            <person name="Dastgheib S.M.M."/>
            <person name="Shavandi M."/>
            <person name="Tirandaz H."/>
        </authorList>
    </citation>
    <scope>NUCLEOTIDE SEQUENCE [LARGE SCALE GENOMIC DNA]</scope>
    <source>
        <strain evidence="1 2">RIPI110</strain>
    </source>
</reference>
<sequence>MPHIVVEYSSEGHARFDVMELMQALHGAAAATGVIEAADIKIRATAFADYLVAGRRDGFCHVSLYLLEGRTPQQKALLSETLRATLAGLLPQTKSLSVDIRDMDAFAYKKRLNAY</sequence>
<proteinExistence type="predicted"/>
<dbReference type="PANTHER" id="PTHR37950">
    <property type="entry name" value="4-HYDROXYPHENYLACETATE CATABOLISM PROTEIN"/>
    <property type="match status" value="1"/>
</dbReference>
<keyword evidence="2" id="KW-1185">Reference proteome</keyword>
<dbReference type="Gene3D" id="3.30.429.10">
    <property type="entry name" value="Macrophage Migration Inhibitory Factor"/>
    <property type="match status" value="1"/>
</dbReference>
<evidence type="ECO:0000313" key="1">
    <source>
        <dbReference type="EMBL" id="ARP97807.1"/>
    </source>
</evidence>
<name>A0A1W6ZKP5_9HYPH</name>
<organism evidence="1 2">
    <name type="scientific">Pseudorhodoplanes sinuspersici</name>
    <dbReference type="NCBI Taxonomy" id="1235591"/>
    <lineage>
        <taxon>Bacteria</taxon>
        <taxon>Pseudomonadati</taxon>
        <taxon>Pseudomonadota</taxon>
        <taxon>Alphaproteobacteria</taxon>
        <taxon>Hyphomicrobiales</taxon>
        <taxon>Pseudorhodoplanes</taxon>
    </lineage>
</organism>
<dbReference type="RefSeq" id="WP_086086127.1">
    <property type="nucleotide sequence ID" value="NZ_CP021112.1"/>
</dbReference>